<keyword evidence="1" id="KW-1133">Transmembrane helix</keyword>
<name>K0ID26_NITGG</name>
<feature type="transmembrane region" description="Helical" evidence="1">
    <location>
        <begin position="6"/>
        <end position="31"/>
    </location>
</feature>
<evidence type="ECO:0000313" key="3">
    <source>
        <dbReference type="Proteomes" id="UP000008037"/>
    </source>
</evidence>
<feature type="transmembrane region" description="Helical" evidence="1">
    <location>
        <begin position="77"/>
        <end position="94"/>
    </location>
</feature>
<dbReference type="Proteomes" id="UP000008037">
    <property type="component" value="Chromosome"/>
</dbReference>
<dbReference type="GeneID" id="13795017"/>
<evidence type="ECO:0000313" key="2">
    <source>
        <dbReference type="EMBL" id="AFU57565.1"/>
    </source>
</evidence>
<protein>
    <submittedName>
        <fullName evidence="2">Putative nickel/cobalt transporter</fullName>
    </submittedName>
</protein>
<dbReference type="AlphaFoldDB" id="K0ID26"/>
<keyword evidence="1" id="KW-0812">Transmembrane</keyword>
<dbReference type="OrthoDB" id="71082at2157"/>
<dbReference type="InParanoid" id="K0ID26"/>
<dbReference type="RefSeq" id="WP_015018111.1">
    <property type="nucleotide sequence ID" value="NC_018719.1"/>
</dbReference>
<dbReference type="BioCyc" id="CNIT1237085:G1324-620-MONOMER"/>
<gene>
    <name evidence="2" type="ordered locus">Ngar_c06220</name>
</gene>
<feature type="transmembrane region" description="Helical" evidence="1">
    <location>
        <begin position="43"/>
        <end position="71"/>
    </location>
</feature>
<proteinExistence type="predicted"/>
<keyword evidence="3" id="KW-1185">Reference proteome</keyword>
<sequence>MQQDPVLLGIIAFGLLHGLNPSHGWTVAVLYSIRSKAPLRSSIISSGIIAGAHFFSSIVVVVAFILVTTFVEVPQLYLNYVVAAALAVLAYIFWKEKGTDVVESQHGHLHHDIMGHTEHKHLHWHEDTGNHVHLHVHEKIFVPTLAAMAGLALALGFAHEEEFVILTLAVGGVNPLFLMLAYATAVSASLIGTTVLAVKIYARIERRVIRYAKYLPKVSAVILAAMAAGFALGVL</sequence>
<reference evidence="2 3" key="1">
    <citation type="journal article" date="2012" name="Environ. Microbiol.">
        <title>The genome of the ammonia-oxidizing Candidatus Nitrososphaera gargensis: insights into metabolic versatility and environmental adaptations.</title>
        <authorList>
            <person name="Spang A."/>
            <person name="Poehlein A."/>
            <person name="Offre P."/>
            <person name="Zumbragel S."/>
            <person name="Haider S."/>
            <person name="Rychlik N."/>
            <person name="Nowka B."/>
            <person name="Schmeisser C."/>
            <person name="Lebedeva E.V."/>
            <person name="Rattei T."/>
            <person name="Bohm C."/>
            <person name="Schmid M."/>
            <person name="Galushko A."/>
            <person name="Hatzenpichler R."/>
            <person name="Weinmaier T."/>
            <person name="Daniel R."/>
            <person name="Schleper C."/>
            <person name="Spieck E."/>
            <person name="Streit W."/>
            <person name="Wagner M."/>
        </authorList>
    </citation>
    <scope>NUCLEOTIDE SEQUENCE [LARGE SCALE GENOMIC DNA]</scope>
    <source>
        <strain evidence="3">Ga9.2</strain>
    </source>
</reference>
<accession>K0ID26</accession>
<feature type="transmembrane region" description="Helical" evidence="1">
    <location>
        <begin position="214"/>
        <end position="234"/>
    </location>
</feature>
<dbReference type="EMBL" id="CP002408">
    <property type="protein sequence ID" value="AFU57565.1"/>
    <property type="molecule type" value="Genomic_DNA"/>
</dbReference>
<organism evidence="2 3">
    <name type="scientific">Nitrososphaera gargensis (strain Ga9.2)</name>
    <dbReference type="NCBI Taxonomy" id="1237085"/>
    <lineage>
        <taxon>Archaea</taxon>
        <taxon>Nitrososphaerota</taxon>
        <taxon>Nitrososphaeria</taxon>
        <taxon>Nitrososphaerales</taxon>
        <taxon>Nitrososphaeraceae</taxon>
        <taxon>Nitrososphaera</taxon>
    </lineage>
</organism>
<dbReference type="HOGENOM" id="CLU_059308_0_0_2"/>
<dbReference type="KEGG" id="nga:Ngar_c06220"/>
<evidence type="ECO:0000256" key="1">
    <source>
        <dbReference type="SAM" id="Phobius"/>
    </source>
</evidence>
<feature type="transmembrane region" description="Helical" evidence="1">
    <location>
        <begin position="179"/>
        <end position="202"/>
    </location>
</feature>
<keyword evidence="1" id="KW-0472">Membrane</keyword>